<organism evidence="4 5">
    <name type="scientific">Nocardioides humi</name>
    <dbReference type="NCBI Taxonomy" id="449461"/>
    <lineage>
        <taxon>Bacteria</taxon>
        <taxon>Bacillati</taxon>
        <taxon>Actinomycetota</taxon>
        <taxon>Actinomycetes</taxon>
        <taxon>Propionibacteriales</taxon>
        <taxon>Nocardioidaceae</taxon>
        <taxon>Nocardioides</taxon>
    </lineage>
</organism>
<dbReference type="CDD" id="cd00063">
    <property type="entry name" value="FN3"/>
    <property type="match status" value="1"/>
</dbReference>
<keyword evidence="1" id="KW-0326">Glycosidase</keyword>
<keyword evidence="1" id="KW-0378">Hydrolase</keyword>
<evidence type="ECO:0000256" key="2">
    <source>
        <dbReference type="ARBA" id="ARBA00023326"/>
    </source>
</evidence>
<gene>
    <name evidence="4" type="ORF">GCM10009788_28080</name>
</gene>
<proteinExistence type="predicted"/>
<evidence type="ECO:0000313" key="5">
    <source>
        <dbReference type="Proteomes" id="UP001500842"/>
    </source>
</evidence>
<dbReference type="InterPro" id="IPR013783">
    <property type="entry name" value="Ig-like_fold"/>
</dbReference>
<feature type="domain" description="Fibronectin type-III" evidence="3">
    <location>
        <begin position="448"/>
        <end position="541"/>
    </location>
</feature>
<dbReference type="Pfam" id="PF00041">
    <property type="entry name" value="fn3"/>
    <property type="match status" value="1"/>
</dbReference>
<dbReference type="SMART" id="SM00060">
    <property type="entry name" value="FN3"/>
    <property type="match status" value="1"/>
</dbReference>
<protein>
    <recommendedName>
        <fullName evidence="3">Fibronectin type-III domain-containing protein</fullName>
    </recommendedName>
</protein>
<evidence type="ECO:0000313" key="4">
    <source>
        <dbReference type="EMBL" id="GAA1522580.1"/>
    </source>
</evidence>
<dbReference type="Gene3D" id="2.60.40.10">
    <property type="entry name" value="Immunoglobulins"/>
    <property type="match status" value="1"/>
</dbReference>
<dbReference type="Gene3D" id="2.60.120.380">
    <property type="match status" value="1"/>
</dbReference>
<dbReference type="InterPro" id="IPR003961">
    <property type="entry name" value="FN3_dom"/>
</dbReference>
<dbReference type="SUPFAM" id="SSF49265">
    <property type="entry name" value="Fibronectin type III"/>
    <property type="match status" value="1"/>
</dbReference>
<dbReference type="EMBL" id="BAAAOR010000023">
    <property type="protein sequence ID" value="GAA1522580.1"/>
    <property type="molecule type" value="Genomic_DNA"/>
</dbReference>
<name>A0ABN2AMJ4_9ACTN</name>
<keyword evidence="5" id="KW-1185">Reference proteome</keyword>
<sequence>MRVLLGIVTSDRRLPGGLALLLIVGLLLTPAAPARAVVGLGNDNRANALLWEYGHTYGDSTADATNEAGETGALSGCDGPQPTVPSSAHSVWFRFTPSRTAIYVFDVTSAGFDTVLSIETSAGSTIACNDDKVTGDTKSKVAKELIAGQTYYIRLAGWSTASGAYIMTMRALPPMNNDRADATYLSTSLDHAAVSLLEADTETDELDPPGCEYGMQQTVWFRYHANSTGRLSITNHWVHGTRMRLFEVTAGDPQVMVCDSYHDGLTGDDGLINQYVTAGRDYLLQIGRPSGGSIQGGTSISTSFAASLRPANDSFATPTTLTGSTGAVDVEAAQMTTEPWEFPLYGATVGWRSAWYRWTAPSSGTLRLTFPPNGQNVLVWADVAYPELLDRDGLGTITYPPGGGHLRTVEVTKGTTYRILADWRSPASFTVAYVFTSNGTDDTPPATAPRQVTAPSVKVKKRKAVVSWAAPADGGAAITGYTLTLQVKAGHRKRTVVRQVDAGRLRVVLKRLKPGRYKVSVSATNAAGTSAPSPVVRFRVR</sequence>
<evidence type="ECO:0000256" key="1">
    <source>
        <dbReference type="ARBA" id="ARBA00023295"/>
    </source>
</evidence>
<dbReference type="PROSITE" id="PS50853">
    <property type="entry name" value="FN3"/>
    <property type="match status" value="1"/>
</dbReference>
<dbReference type="Proteomes" id="UP001500842">
    <property type="component" value="Unassembled WGS sequence"/>
</dbReference>
<keyword evidence="2" id="KW-0119">Carbohydrate metabolism</keyword>
<comment type="caution">
    <text evidence="4">The sequence shown here is derived from an EMBL/GenBank/DDBJ whole genome shotgun (WGS) entry which is preliminary data.</text>
</comment>
<dbReference type="RefSeq" id="WP_344112462.1">
    <property type="nucleotide sequence ID" value="NZ_BAAAOR010000023.1"/>
</dbReference>
<reference evidence="4 5" key="1">
    <citation type="journal article" date="2019" name="Int. J. Syst. Evol. Microbiol.">
        <title>The Global Catalogue of Microorganisms (GCM) 10K type strain sequencing project: providing services to taxonomists for standard genome sequencing and annotation.</title>
        <authorList>
            <consortium name="The Broad Institute Genomics Platform"/>
            <consortium name="The Broad Institute Genome Sequencing Center for Infectious Disease"/>
            <person name="Wu L."/>
            <person name="Ma J."/>
        </authorList>
    </citation>
    <scope>NUCLEOTIDE SEQUENCE [LARGE SCALE GENOMIC DNA]</scope>
    <source>
        <strain evidence="4 5">JCM 14942</strain>
    </source>
</reference>
<dbReference type="InterPro" id="IPR036116">
    <property type="entry name" value="FN3_sf"/>
</dbReference>
<keyword evidence="2" id="KW-0624">Polysaccharide degradation</keyword>
<evidence type="ECO:0000259" key="3">
    <source>
        <dbReference type="PROSITE" id="PS50853"/>
    </source>
</evidence>
<accession>A0ABN2AMJ4</accession>